<evidence type="ECO:0008006" key="3">
    <source>
        <dbReference type="Google" id="ProtNLM"/>
    </source>
</evidence>
<organism evidence="1 2">
    <name type="scientific">Francisella philomiragia</name>
    <dbReference type="NCBI Taxonomy" id="28110"/>
    <lineage>
        <taxon>Bacteria</taxon>
        <taxon>Pseudomonadati</taxon>
        <taxon>Pseudomonadota</taxon>
        <taxon>Gammaproteobacteria</taxon>
        <taxon>Thiotrichales</taxon>
        <taxon>Francisellaceae</taxon>
        <taxon>Francisella</taxon>
    </lineage>
</organism>
<comment type="caution">
    <text evidence="1">The sequence shown here is derived from an EMBL/GenBank/DDBJ whole genome shotgun (WGS) entry which is preliminary data.</text>
</comment>
<dbReference type="RefSeq" id="WP_200166574.1">
    <property type="nucleotide sequence ID" value="NZ_JACTSG010000004.1"/>
</dbReference>
<accession>A0ABS1GCE1</accession>
<protein>
    <recommendedName>
        <fullName evidence="3">Phage major tail 2 family protein</fullName>
    </recommendedName>
</protein>
<dbReference type="Proteomes" id="UP000760407">
    <property type="component" value="Unassembled WGS sequence"/>
</dbReference>
<reference evidence="1 2" key="1">
    <citation type="submission" date="2020-08" db="EMBL/GenBank/DDBJ databases">
        <title>Comparative genomics of Francisella species.</title>
        <authorList>
            <person name="Sahl J."/>
            <person name="Sjodin A."/>
            <person name="Wagner D."/>
            <person name="Forsman M."/>
        </authorList>
    </citation>
    <scope>NUCLEOTIDE SEQUENCE [LARGE SCALE GENOMIC DNA]</scope>
    <source>
        <strain evidence="1 2">F1093</strain>
    </source>
</reference>
<proteinExistence type="predicted"/>
<evidence type="ECO:0000313" key="2">
    <source>
        <dbReference type="Proteomes" id="UP000760407"/>
    </source>
</evidence>
<dbReference type="EMBL" id="JACTSG010000004">
    <property type="protein sequence ID" value="MBK2302425.1"/>
    <property type="molecule type" value="Genomic_DNA"/>
</dbReference>
<name>A0ABS1GCE1_9GAMM</name>
<evidence type="ECO:0000313" key="1">
    <source>
        <dbReference type="EMBL" id="MBK2302425.1"/>
    </source>
</evidence>
<keyword evidence="2" id="KW-1185">Reference proteome</keyword>
<gene>
    <name evidence="1" type="ORF">IBE52_05825</name>
</gene>
<sequence>MVGGSIESVSIDGRLFAVAADNEAQRKLGGFENEVQANGDGTARLIKTRVPLSISGLTVSIDDDKGDHEYLQDLADGNDFFAITITLASGKTYSGKAQIVGELQVSTQNSTASFDLVGSGKLNKQ</sequence>